<feature type="compositionally biased region" description="Polar residues" evidence="8">
    <location>
        <begin position="42"/>
        <end position="56"/>
    </location>
</feature>
<dbReference type="InterPro" id="IPR011016">
    <property type="entry name" value="Znf_RING-CH"/>
</dbReference>
<dbReference type="PANTHER" id="PTHR46283">
    <property type="entry name" value="E3 UBIQUITIN-PROTEIN LIGASE MARCH5"/>
    <property type="match status" value="1"/>
</dbReference>
<feature type="compositionally biased region" description="Low complexity" evidence="8">
    <location>
        <begin position="57"/>
        <end position="76"/>
    </location>
</feature>
<feature type="compositionally biased region" description="Low complexity" evidence="8">
    <location>
        <begin position="400"/>
        <end position="410"/>
    </location>
</feature>
<dbReference type="OrthoDB" id="5817083at2759"/>
<evidence type="ECO:0000256" key="9">
    <source>
        <dbReference type="SAM" id="Phobius"/>
    </source>
</evidence>
<organism evidence="11 12">
    <name type="scientific">Clohesyomyces aquaticus</name>
    <dbReference type="NCBI Taxonomy" id="1231657"/>
    <lineage>
        <taxon>Eukaryota</taxon>
        <taxon>Fungi</taxon>
        <taxon>Dikarya</taxon>
        <taxon>Ascomycota</taxon>
        <taxon>Pezizomycotina</taxon>
        <taxon>Dothideomycetes</taxon>
        <taxon>Pleosporomycetidae</taxon>
        <taxon>Pleosporales</taxon>
        <taxon>Lindgomycetaceae</taxon>
        <taxon>Clohesyomyces</taxon>
    </lineage>
</organism>
<name>A0A1Y1ZVP1_9PLEO</name>
<evidence type="ECO:0000256" key="1">
    <source>
        <dbReference type="ARBA" id="ARBA00004141"/>
    </source>
</evidence>
<dbReference type="EMBL" id="MCFA01000034">
    <property type="protein sequence ID" value="ORY14333.1"/>
    <property type="molecule type" value="Genomic_DNA"/>
</dbReference>
<gene>
    <name evidence="11" type="ORF">BCR34DRAFT_623436</name>
</gene>
<evidence type="ECO:0000256" key="3">
    <source>
        <dbReference type="ARBA" id="ARBA00022723"/>
    </source>
</evidence>
<dbReference type="InterPro" id="IPR013083">
    <property type="entry name" value="Znf_RING/FYVE/PHD"/>
</dbReference>
<dbReference type="Gene3D" id="3.30.40.10">
    <property type="entry name" value="Zinc/RING finger domain, C3HC4 (zinc finger)"/>
    <property type="match status" value="1"/>
</dbReference>
<comment type="subcellular location">
    <subcellularLocation>
        <location evidence="1">Membrane</location>
        <topology evidence="1">Multi-pass membrane protein</topology>
    </subcellularLocation>
</comment>
<keyword evidence="7 9" id="KW-0472">Membrane</keyword>
<keyword evidence="4" id="KW-0863">Zinc-finger</keyword>
<reference evidence="11 12" key="1">
    <citation type="submission" date="2016-07" db="EMBL/GenBank/DDBJ databases">
        <title>Pervasive Adenine N6-methylation of Active Genes in Fungi.</title>
        <authorList>
            <consortium name="DOE Joint Genome Institute"/>
            <person name="Mondo S.J."/>
            <person name="Dannebaum R.O."/>
            <person name="Kuo R.C."/>
            <person name="Labutti K."/>
            <person name="Haridas S."/>
            <person name="Kuo A."/>
            <person name="Salamov A."/>
            <person name="Ahrendt S.R."/>
            <person name="Lipzen A."/>
            <person name="Sullivan W."/>
            <person name="Andreopoulos W.B."/>
            <person name="Clum A."/>
            <person name="Lindquist E."/>
            <person name="Daum C."/>
            <person name="Ramamoorthy G.K."/>
            <person name="Gryganskyi A."/>
            <person name="Culley D."/>
            <person name="Magnuson J.K."/>
            <person name="James T.Y."/>
            <person name="O'Malley M.A."/>
            <person name="Stajich J.E."/>
            <person name="Spatafora J.W."/>
            <person name="Visel A."/>
            <person name="Grigoriev I.V."/>
        </authorList>
    </citation>
    <scope>NUCLEOTIDE SEQUENCE [LARGE SCALE GENOMIC DNA]</scope>
    <source>
        <strain evidence="11 12">CBS 115471</strain>
    </source>
</reference>
<evidence type="ECO:0000259" key="10">
    <source>
        <dbReference type="PROSITE" id="PS51292"/>
    </source>
</evidence>
<feature type="region of interest" description="Disordered" evidence="8">
    <location>
        <begin position="1"/>
        <end position="82"/>
    </location>
</feature>
<evidence type="ECO:0000256" key="4">
    <source>
        <dbReference type="ARBA" id="ARBA00022771"/>
    </source>
</evidence>
<dbReference type="STRING" id="1231657.A0A1Y1ZVP1"/>
<feature type="transmembrane region" description="Helical" evidence="9">
    <location>
        <begin position="170"/>
        <end position="191"/>
    </location>
</feature>
<keyword evidence="3" id="KW-0479">Metal-binding</keyword>
<evidence type="ECO:0000256" key="8">
    <source>
        <dbReference type="SAM" id="MobiDB-lite"/>
    </source>
</evidence>
<evidence type="ECO:0000313" key="12">
    <source>
        <dbReference type="Proteomes" id="UP000193144"/>
    </source>
</evidence>
<evidence type="ECO:0000256" key="6">
    <source>
        <dbReference type="ARBA" id="ARBA00022989"/>
    </source>
</evidence>
<feature type="compositionally biased region" description="Low complexity" evidence="8">
    <location>
        <begin position="375"/>
        <end position="384"/>
    </location>
</feature>
<protein>
    <recommendedName>
        <fullName evidence="10">RING-CH-type domain-containing protein</fullName>
    </recommendedName>
</protein>
<comment type="caution">
    <text evidence="11">The sequence shown here is derived from an EMBL/GenBank/DDBJ whole genome shotgun (WGS) entry which is preliminary data.</text>
</comment>
<dbReference type="AlphaFoldDB" id="A0A1Y1ZVP1"/>
<dbReference type="SMART" id="SM00744">
    <property type="entry name" value="RINGv"/>
    <property type="match status" value="1"/>
</dbReference>
<keyword evidence="2 9" id="KW-0812">Transmembrane</keyword>
<dbReference type="SUPFAM" id="SSF57850">
    <property type="entry name" value="RING/U-box"/>
    <property type="match status" value="1"/>
</dbReference>
<feature type="compositionally biased region" description="Pro residues" evidence="8">
    <location>
        <begin position="385"/>
        <end position="399"/>
    </location>
</feature>
<keyword evidence="5" id="KW-0862">Zinc</keyword>
<evidence type="ECO:0000256" key="5">
    <source>
        <dbReference type="ARBA" id="ARBA00022833"/>
    </source>
</evidence>
<sequence length="526" mass="58230">MASLPPRPASQRRSPHRESEETTPQPARTSSDTYSSKSEDSQTLLLSRPQSTQTQKPAEQSSSQPQAQTSSPAPRQADNDPRKCWICFNDETEDEPTSSEWRSPCPCVLVAHEKCLLDWIADMEAPSSRRRAGGGKGKILCPQCKSEIKVVRPRSVVVDMVRSIERMTGMLLLPGFFLVAGSAVYSTATLLGTQAVYDIFGVEDALHILEPLYVMPRLGADRSFAVRALHHLRFHWRLDLGLPLIPTLLVASRTTLADSFLPFVPLIFFAGSAGAPEEMLQIQWPPSAAFTIAALPYIRSIYNTYYERVWLPREQRWLKEIQPRAGEADANNNVGEEEEVRAQIDALQAEDDAIIDEVEVQVDFDLFGDWNNGGAADNNLADENPPVPIARGPAPPLNAPPQDAQNAAPAPDVPRRGNRVRRERNLQFNTTNLADTILGALIFPSIAAAVGEALKQALPKSWISIPAGEGRPTGFLQTRWGRSILGGCLFVGMKDAVMLYVRWRMAQNHRKRRIVDFQGKGKAKGR</sequence>
<feature type="transmembrane region" description="Helical" evidence="9">
    <location>
        <begin position="484"/>
        <end position="503"/>
    </location>
</feature>
<dbReference type="GO" id="GO:0016020">
    <property type="term" value="C:membrane"/>
    <property type="evidence" value="ECO:0007669"/>
    <property type="project" value="UniProtKB-SubCell"/>
</dbReference>
<dbReference type="PROSITE" id="PS51292">
    <property type="entry name" value="ZF_RING_CH"/>
    <property type="match status" value="1"/>
</dbReference>
<accession>A0A1Y1ZVP1</accession>
<proteinExistence type="predicted"/>
<dbReference type="GO" id="GO:0008270">
    <property type="term" value="F:zinc ion binding"/>
    <property type="evidence" value="ECO:0007669"/>
    <property type="project" value="UniProtKB-KW"/>
</dbReference>
<evidence type="ECO:0000313" key="11">
    <source>
        <dbReference type="EMBL" id="ORY14333.1"/>
    </source>
</evidence>
<keyword evidence="6 9" id="KW-1133">Transmembrane helix</keyword>
<evidence type="ECO:0000256" key="2">
    <source>
        <dbReference type="ARBA" id="ARBA00022692"/>
    </source>
</evidence>
<feature type="domain" description="RING-CH-type" evidence="10">
    <location>
        <begin position="76"/>
        <end position="151"/>
    </location>
</feature>
<feature type="region of interest" description="Disordered" evidence="8">
    <location>
        <begin position="375"/>
        <end position="418"/>
    </location>
</feature>
<evidence type="ECO:0000256" key="7">
    <source>
        <dbReference type="ARBA" id="ARBA00023136"/>
    </source>
</evidence>
<dbReference type="Pfam" id="PF12906">
    <property type="entry name" value="RINGv"/>
    <property type="match status" value="1"/>
</dbReference>
<keyword evidence="12" id="KW-1185">Reference proteome</keyword>
<dbReference type="Proteomes" id="UP000193144">
    <property type="component" value="Unassembled WGS sequence"/>
</dbReference>